<evidence type="ECO:0000256" key="9">
    <source>
        <dbReference type="ARBA" id="ARBA00023268"/>
    </source>
</evidence>
<comment type="similarity">
    <text evidence="2">In the C-terminal section; belongs to the transpeptidase family.</text>
</comment>
<comment type="similarity">
    <text evidence="3">In the N-terminal section; belongs to the glycosyltransferase 51 family.</text>
</comment>
<dbReference type="InterPro" id="IPR001460">
    <property type="entry name" value="PCN-bd_Tpept"/>
</dbReference>
<evidence type="ECO:0000313" key="16">
    <source>
        <dbReference type="Proteomes" id="UP000823617"/>
    </source>
</evidence>
<dbReference type="SUPFAM" id="SSF53955">
    <property type="entry name" value="Lysozyme-like"/>
    <property type="match status" value="1"/>
</dbReference>
<evidence type="ECO:0000256" key="4">
    <source>
        <dbReference type="ARBA" id="ARBA00022645"/>
    </source>
</evidence>
<reference evidence="15" key="2">
    <citation type="journal article" date="2021" name="PeerJ">
        <title>Extensive microbial diversity within the chicken gut microbiome revealed by metagenomics and culture.</title>
        <authorList>
            <person name="Gilroy R."/>
            <person name="Ravi A."/>
            <person name="Getino M."/>
            <person name="Pursley I."/>
            <person name="Horton D.L."/>
            <person name="Alikhan N.F."/>
            <person name="Baker D."/>
            <person name="Gharbi K."/>
            <person name="Hall N."/>
            <person name="Watson M."/>
            <person name="Adriaenssens E.M."/>
            <person name="Foster-Nyarko E."/>
            <person name="Jarju S."/>
            <person name="Secka A."/>
            <person name="Antonio M."/>
            <person name="Oren A."/>
            <person name="Chaudhuri R.R."/>
            <person name="La Ragione R."/>
            <person name="Hildebrand F."/>
            <person name="Pallen M.J."/>
        </authorList>
    </citation>
    <scope>NUCLEOTIDE SEQUENCE</scope>
    <source>
        <strain evidence="15">B1-3475</strain>
    </source>
</reference>
<evidence type="ECO:0000256" key="11">
    <source>
        <dbReference type="ARBA" id="ARBA00049902"/>
    </source>
</evidence>
<dbReference type="GO" id="GO:0006508">
    <property type="term" value="P:proteolysis"/>
    <property type="evidence" value="ECO:0007669"/>
    <property type="project" value="UniProtKB-KW"/>
</dbReference>
<feature type="domain" description="Penicillin-binding C-terminal" evidence="14">
    <location>
        <begin position="689"/>
        <end position="770"/>
    </location>
</feature>
<dbReference type="InterPro" id="IPR012338">
    <property type="entry name" value="Beta-lactam/transpept-like"/>
</dbReference>
<evidence type="ECO:0000259" key="12">
    <source>
        <dbReference type="Pfam" id="PF00905"/>
    </source>
</evidence>
<dbReference type="InterPro" id="IPR009647">
    <property type="entry name" value="PBP_C"/>
</dbReference>
<dbReference type="Pfam" id="PF00905">
    <property type="entry name" value="Transpeptidase"/>
    <property type="match status" value="1"/>
</dbReference>
<dbReference type="GO" id="GO:0004180">
    <property type="term" value="F:carboxypeptidase activity"/>
    <property type="evidence" value="ECO:0007669"/>
    <property type="project" value="UniProtKB-KW"/>
</dbReference>
<dbReference type="Pfam" id="PF06832">
    <property type="entry name" value="BiPBP_C"/>
    <property type="match status" value="1"/>
</dbReference>
<dbReference type="PANTHER" id="PTHR32282:SF15">
    <property type="entry name" value="PENICILLIN-BINDING PROTEIN 1C"/>
    <property type="match status" value="1"/>
</dbReference>
<gene>
    <name evidence="15" type="primary">pbpC</name>
    <name evidence="15" type="ORF">IAC08_04545</name>
</gene>
<keyword evidence="8" id="KW-0378">Hydrolase</keyword>
<organism evidence="15 16">
    <name type="scientific">Candidatus Cryptobacteroides intestinigallinarum</name>
    <dbReference type="NCBI Taxonomy" id="2840767"/>
    <lineage>
        <taxon>Bacteria</taxon>
        <taxon>Pseudomonadati</taxon>
        <taxon>Bacteroidota</taxon>
        <taxon>Bacteroidia</taxon>
        <taxon>Bacteroidales</taxon>
        <taxon>Candidatus Cryptobacteroides</taxon>
    </lineage>
</organism>
<accession>A0A9D9HKS2</accession>
<dbReference type="EC" id="2.4.99.28" evidence="10"/>
<dbReference type="SUPFAM" id="SSF56601">
    <property type="entry name" value="beta-lactamase/transpeptidase-like"/>
    <property type="match status" value="1"/>
</dbReference>
<dbReference type="PANTHER" id="PTHR32282">
    <property type="entry name" value="BINDING PROTEIN TRANSPEPTIDASE, PUTATIVE-RELATED"/>
    <property type="match status" value="1"/>
</dbReference>
<protein>
    <recommendedName>
        <fullName evidence="10">peptidoglycan glycosyltransferase</fullName>
        <ecNumber evidence="10">2.4.99.28</ecNumber>
    </recommendedName>
</protein>
<dbReference type="Gene3D" id="3.40.710.10">
    <property type="entry name" value="DD-peptidase/beta-lactamase superfamily"/>
    <property type="match status" value="1"/>
</dbReference>
<evidence type="ECO:0000256" key="5">
    <source>
        <dbReference type="ARBA" id="ARBA00022670"/>
    </source>
</evidence>
<keyword evidence="4" id="KW-0121">Carboxypeptidase</keyword>
<dbReference type="EMBL" id="JADIMK010000044">
    <property type="protein sequence ID" value="MBO8455655.1"/>
    <property type="molecule type" value="Genomic_DNA"/>
</dbReference>
<dbReference type="InterPro" id="IPR001264">
    <property type="entry name" value="Glyco_trans_51"/>
</dbReference>
<evidence type="ECO:0000256" key="3">
    <source>
        <dbReference type="ARBA" id="ARBA00007739"/>
    </source>
</evidence>
<dbReference type="InterPro" id="IPR011815">
    <property type="entry name" value="PBP_1c"/>
</dbReference>
<sequence length="773" mass="85378">MKAKDKENVRKWILACLTVTAGILLGAYALCLPRDLFKGTAYSAVLRDRHGELLGARIADDGQWRFPPSDTVPEKFCTAVTEFEDRWFRYHPGINPVSLVKAAFRNIRAGHVVSGGSTITMQVIRLSRGRDRTLWQKAIECILATRLELRCSKDEILALYAAHAPFGGNTVGLEAASWRYFGKPSSELSWGEAATLAVLPNAPSMVHPGKNRDLLRKKRDRLLARLLEKEKIDSSTFVLACSEPLPDAPVPLPQYAPHLLDRMISEGDGPNTSIDISLQKRTADVLERWGKELSAKGIHDLAAIVYDVRTLQVLAYCGNTGYSSGRNGSQVDILRSPRSTGSILKPLLYCAMLQEGMILPSTILPDIPVNINGFSPQNFDRQFYGAVPAADALARSLNVPAVHQLRKYGVPKFLELLKETGMTTLTRPADVYGLSLILGGAEGTSEEITRAYAMMAHILAYGDSVPEDSPIKDMEDSLLKALDDFPLKDRDAIWWTMEALKEVNRPDEMDWKSVPSLRKTAWKTGTSFGFRDAWAIGATPEYAVGVWAGNAGGEGVPDLTGASTAGPVMFDIFNLLPATGWFAEPVYGEYAEAEVCRMSGCLKGPYCPEADTLRLPKAALRSQACPYHRPVTLTSDGRFRTGASDPEAMTVNMFILPPAMEWYYRRQHPEYRPLPPLRPGTAAGEGYLPMEFIWPENGSTVTIPRQLDGSRKGFVCNLAHSNPSEEVYWHLDGSYIGSTRYIHQMTMMPKKGEHVVTVTDQDGNTLSVKIHVN</sequence>
<keyword evidence="9" id="KW-0511">Multifunctional enzyme</keyword>
<dbReference type="GO" id="GO:0009252">
    <property type="term" value="P:peptidoglycan biosynthetic process"/>
    <property type="evidence" value="ECO:0007669"/>
    <property type="project" value="InterPro"/>
</dbReference>
<dbReference type="GO" id="GO:0030288">
    <property type="term" value="C:outer membrane-bounded periplasmic space"/>
    <property type="evidence" value="ECO:0007669"/>
    <property type="project" value="TreeGrafter"/>
</dbReference>
<comment type="pathway">
    <text evidence="1">Cell wall biogenesis; peptidoglycan biosynthesis.</text>
</comment>
<dbReference type="InterPro" id="IPR023346">
    <property type="entry name" value="Lysozyme-like_dom_sf"/>
</dbReference>
<comment type="caution">
    <text evidence="15">The sequence shown here is derived from an EMBL/GenBank/DDBJ whole genome shotgun (WGS) entry which is preliminary data.</text>
</comment>
<evidence type="ECO:0000256" key="10">
    <source>
        <dbReference type="ARBA" id="ARBA00044770"/>
    </source>
</evidence>
<dbReference type="GO" id="GO:0008658">
    <property type="term" value="F:penicillin binding"/>
    <property type="evidence" value="ECO:0007669"/>
    <property type="project" value="InterPro"/>
</dbReference>
<evidence type="ECO:0000256" key="1">
    <source>
        <dbReference type="ARBA" id="ARBA00004752"/>
    </source>
</evidence>
<dbReference type="AlphaFoldDB" id="A0A9D9HKS2"/>
<evidence type="ECO:0000259" key="13">
    <source>
        <dbReference type="Pfam" id="PF00912"/>
    </source>
</evidence>
<evidence type="ECO:0000256" key="7">
    <source>
        <dbReference type="ARBA" id="ARBA00022679"/>
    </source>
</evidence>
<evidence type="ECO:0000313" key="15">
    <source>
        <dbReference type="EMBL" id="MBO8455655.1"/>
    </source>
</evidence>
<keyword evidence="5" id="KW-0645">Protease</keyword>
<name>A0A9D9HKS2_9BACT</name>
<dbReference type="InterPro" id="IPR036950">
    <property type="entry name" value="PBP_transglycosylase"/>
</dbReference>
<dbReference type="InterPro" id="IPR050396">
    <property type="entry name" value="Glycosyltr_51/Transpeptidase"/>
</dbReference>
<dbReference type="Pfam" id="PF00912">
    <property type="entry name" value="Transgly"/>
    <property type="match status" value="1"/>
</dbReference>
<keyword evidence="6" id="KW-0328">Glycosyltransferase</keyword>
<evidence type="ECO:0000256" key="8">
    <source>
        <dbReference type="ARBA" id="ARBA00022801"/>
    </source>
</evidence>
<dbReference type="Gene3D" id="1.10.3810.10">
    <property type="entry name" value="Biosynthetic peptidoglycan transglycosylase-like"/>
    <property type="match status" value="1"/>
</dbReference>
<feature type="domain" description="Glycosyl transferase family 51" evidence="13">
    <location>
        <begin position="65"/>
        <end position="225"/>
    </location>
</feature>
<keyword evidence="7" id="KW-0808">Transferase</keyword>
<feature type="domain" description="Penicillin-binding protein transpeptidase" evidence="12">
    <location>
        <begin position="302"/>
        <end position="424"/>
    </location>
</feature>
<dbReference type="GO" id="GO:0008955">
    <property type="term" value="F:peptidoglycan glycosyltransferase activity"/>
    <property type="evidence" value="ECO:0007669"/>
    <property type="project" value="UniProtKB-EC"/>
</dbReference>
<evidence type="ECO:0000256" key="2">
    <source>
        <dbReference type="ARBA" id="ARBA00007090"/>
    </source>
</evidence>
<dbReference type="Proteomes" id="UP000823617">
    <property type="component" value="Unassembled WGS sequence"/>
</dbReference>
<evidence type="ECO:0000259" key="14">
    <source>
        <dbReference type="Pfam" id="PF06832"/>
    </source>
</evidence>
<proteinExistence type="inferred from homology"/>
<evidence type="ECO:0000256" key="6">
    <source>
        <dbReference type="ARBA" id="ARBA00022676"/>
    </source>
</evidence>
<dbReference type="NCBIfam" id="TIGR02073">
    <property type="entry name" value="PBP_1c"/>
    <property type="match status" value="1"/>
</dbReference>
<comment type="catalytic activity">
    <reaction evidence="11">
        <text>[GlcNAc-(1-&gt;4)-Mur2Ac(oyl-L-Ala-gamma-D-Glu-L-Lys-D-Ala-D-Ala)](n)-di-trans,octa-cis-undecaprenyl diphosphate + beta-D-GlcNAc-(1-&gt;4)-Mur2Ac(oyl-L-Ala-gamma-D-Glu-L-Lys-D-Ala-D-Ala)-di-trans,octa-cis-undecaprenyl diphosphate = [GlcNAc-(1-&gt;4)-Mur2Ac(oyl-L-Ala-gamma-D-Glu-L-Lys-D-Ala-D-Ala)](n+1)-di-trans,octa-cis-undecaprenyl diphosphate + di-trans,octa-cis-undecaprenyl diphosphate + H(+)</text>
        <dbReference type="Rhea" id="RHEA:23708"/>
        <dbReference type="Rhea" id="RHEA-COMP:9602"/>
        <dbReference type="Rhea" id="RHEA-COMP:9603"/>
        <dbReference type="ChEBI" id="CHEBI:15378"/>
        <dbReference type="ChEBI" id="CHEBI:58405"/>
        <dbReference type="ChEBI" id="CHEBI:60033"/>
        <dbReference type="ChEBI" id="CHEBI:78435"/>
        <dbReference type="EC" id="2.4.99.28"/>
    </reaction>
</comment>
<reference evidence="15" key="1">
    <citation type="submission" date="2020-10" db="EMBL/GenBank/DDBJ databases">
        <authorList>
            <person name="Gilroy R."/>
        </authorList>
    </citation>
    <scope>NUCLEOTIDE SEQUENCE</scope>
    <source>
        <strain evidence="15">B1-3475</strain>
    </source>
</reference>